<reference evidence="1 2" key="1">
    <citation type="submission" date="2016-04" db="EMBL/GenBank/DDBJ databases">
        <authorList>
            <person name="Peeters C."/>
        </authorList>
    </citation>
    <scope>NUCLEOTIDE SEQUENCE [LARGE SCALE GENOMIC DNA]</scope>
    <source>
        <strain evidence="1">LMG 29311</strain>
    </source>
</reference>
<proteinExistence type="predicted"/>
<sequence length="114" mass="12829">MAKTNTPEFTKPHPLLVNYWVGPDDAEHSTVLTQSIADITRATDAIRTLSRIVHNSISEPAMTRAQPFDDGTMRSLLCGIEVLGQFIFEQTELMRERAADVAKWEREQGDKNAE</sequence>
<dbReference type="EMBL" id="FKJW01000003">
    <property type="protein sequence ID" value="SAK15747.1"/>
    <property type="molecule type" value="Genomic_DNA"/>
</dbReference>
<evidence type="ECO:0000313" key="2">
    <source>
        <dbReference type="Proteomes" id="UP000196218"/>
    </source>
</evidence>
<dbReference type="Proteomes" id="UP000196218">
    <property type="component" value="Unassembled WGS sequence"/>
</dbReference>
<evidence type="ECO:0000313" key="1">
    <source>
        <dbReference type="EMBL" id="SAK15747.1"/>
    </source>
</evidence>
<protein>
    <recommendedName>
        <fullName evidence="3">Bacteriophage protein</fullName>
    </recommendedName>
</protein>
<comment type="caution">
    <text evidence="1">The sequence shown here is derived from an EMBL/GenBank/DDBJ whole genome shotgun (WGS) entry which is preliminary data.</text>
</comment>
<dbReference type="AlphaFoldDB" id="A0ABD7LH31"/>
<organism evidence="1 2">
    <name type="scientific">Burkholderia multivorans</name>
    <dbReference type="NCBI Taxonomy" id="87883"/>
    <lineage>
        <taxon>Bacteria</taxon>
        <taxon>Pseudomonadati</taxon>
        <taxon>Pseudomonadota</taxon>
        <taxon>Betaproteobacteria</taxon>
        <taxon>Burkholderiales</taxon>
        <taxon>Burkholderiaceae</taxon>
        <taxon>Burkholderia</taxon>
        <taxon>Burkholderia cepacia complex</taxon>
    </lineage>
</organism>
<dbReference type="RefSeq" id="WP_244143376.1">
    <property type="nucleotide sequence ID" value="NZ_CADFGW010000008.1"/>
</dbReference>
<accession>A0ABD7LH31</accession>
<name>A0ABD7LH31_9BURK</name>
<gene>
    <name evidence="1" type="ORF">UA18_01360</name>
</gene>
<evidence type="ECO:0008006" key="3">
    <source>
        <dbReference type="Google" id="ProtNLM"/>
    </source>
</evidence>